<proteinExistence type="predicted"/>
<dbReference type="EMBL" id="JACAGB010000014">
    <property type="protein sequence ID" value="KAF6326414.1"/>
    <property type="molecule type" value="Genomic_DNA"/>
</dbReference>
<keyword evidence="2" id="KW-1185">Reference proteome</keyword>
<protein>
    <submittedName>
        <fullName evidence="1">Uncharacterized protein</fullName>
    </submittedName>
</protein>
<comment type="caution">
    <text evidence="1">The sequence shown here is derived from an EMBL/GenBank/DDBJ whole genome shotgun (WGS) entry which is preliminary data.</text>
</comment>
<evidence type="ECO:0000313" key="1">
    <source>
        <dbReference type="EMBL" id="KAF6326414.1"/>
    </source>
</evidence>
<evidence type="ECO:0000313" key="2">
    <source>
        <dbReference type="Proteomes" id="UP000558488"/>
    </source>
</evidence>
<name>A0A7J7VMK7_PIPKU</name>
<dbReference type="AlphaFoldDB" id="A0A7J7VMK7"/>
<accession>A0A7J7VMK7</accession>
<gene>
    <name evidence="1" type="ORF">mPipKuh1_008409</name>
</gene>
<sequence length="126" mass="13537">MRERHRSAASCTLPTGDVPATKVHALDLSVHRLTLYPLSQTGFGSCLLLRRISWWIGKSQRGTRKAIGEAAVEVQAAGDRSACEDQERGRVLRCGQKLACRGLDVDVDVDVDGEGEPSVAPSLPVG</sequence>
<reference evidence="1 2" key="1">
    <citation type="journal article" date="2020" name="Nature">
        <title>Six reference-quality genomes reveal evolution of bat adaptations.</title>
        <authorList>
            <person name="Jebb D."/>
            <person name="Huang Z."/>
            <person name="Pippel M."/>
            <person name="Hughes G.M."/>
            <person name="Lavrichenko K."/>
            <person name="Devanna P."/>
            <person name="Winkler S."/>
            <person name="Jermiin L.S."/>
            <person name="Skirmuntt E.C."/>
            <person name="Katzourakis A."/>
            <person name="Burkitt-Gray L."/>
            <person name="Ray D.A."/>
            <person name="Sullivan K.A.M."/>
            <person name="Roscito J.G."/>
            <person name="Kirilenko B.M."/>
            <person name="Davalos L.M."/>
            <person name="Corthals A.P."/>
            <person name="Power M.L."/>
            <person name="Jones G."/>
            <person name="Ransome R.D."/>
            <person name="Dechmann D.K.N."/>
            <person name="Locatelli A.G."/>
            <person name="Puechmaille S.J."/>
            <person name="Fedrigo O."/>
            <person name="Jarvis E.D."/>
            <person name="Hiller M."/>
            <person name="Vernes S.C."/>
            <person name="Myers E.W."/>
            <person name="Teeling E.C."/>
        </authorList>
    </citation>
    <scope>NUCLEOTIDE SEQUENCE [LARGE SCALE GENOMIC DNA]</scope>
    <source>
        <strain evidence="1">MPipKuh1</strain>
        <tissue evidence="1">Flight muscle</tissue>
    </source>
</reference>
<organism evidence="1 2">
    <name type="scientific">Pipistrellus kuhlii</name>
    <name type="common">Kuhl's pipistrelle</name>
    <dbReference type="NCBI Taxonomy" id="59472"/>
    <lineage>
        <taxon>Eukaryota</taxon>
        <taxon>Metazoa</taxon>
        <taxon>Chordata</taxon>
        <taxon>Craniata</taxon>
        <taxon>Vertebrata</taxon>
        <taxon>Euteleostomi</taxon>
        <taxon>Mammalia</taxon>
        <taxon>Eutheria</taxon>
        <taxon>Laurasiatheria</taxon>
        <taxon>Chiroptera</taxon>
        <taxon>Yangochiroptera</taxon>
        <taxon>Vespertilionidae</taxon>
        <taxon>Pipistrellus</taxon>
    </lineage>
</organism>
<dbReference type="Proteomes" id="UP000558488">
    <property type="component" value="Unassembled WGS sequence"/>
</dbReference>